<dbReference type="EMBL" id="AZIT01000117">
    <property type="protein sequence ID" value="ETZ17066.1"/>
    <property type="molecule type" value="Genomic_DNA"/>
</dbReference>
<dbReference type="Proteomes" id="UP000019148">
    <property type="component" value="Unassembled WGS sequence"/>
</dbReference>
<organism evidence="1 2">
    <name type="scientific">Borrelia duttonii CR2A</name>
    <dbReference type="NCBI Taxonomy" id="1432657"/>
    <lineage>
        <taxon>Bacteria</taxon>
        <taxon>Pseudomonadati</taxon>
        <taxon>Spirochaetota</taxon>
        <taxon>Spirochaetia</taxon>
        <taxon>Spirochaetales</taxon>
        <taxon>Borreliaceae</taxon>
        <taxon>Borrelia</taxon>
    </lineage>
</organism>
<name>W6TVP4_9SPIR</name>
<gene>
    <name evidence="1" type="ORF">BDCR2A_02019</name>
</gene>
<reference evidence="1 2" key="1">
    <citation type="submission" date="2013-12" db="EMBL/GenBank/DDBJ databases">
        <title>Comparative genomics of relapsing fever spirochetes.</title>
        <authorList>
            <person name="Schwan T.G."/>
            <person name="Raffel S.J."/>
            <person name="Porcella S.F."/>
        </authorList>
    </citation>
    <scope>NUCLEOTIDE SEQUENCE [LARGE SCALE GENOMIC DNA]</scope>
    <source>
        <strain evidence="1 2">CR2A</strain>
    </source>
</reference>
<dbReference type="AlphaFoldDB" id="W6TVP4"/>
<protein>
    <submittedName>
        <fullName evidence="1">Uncharacterized protein</fullName>
    </submittedName>
</protein>
<evidence type="ECO:0000313" key="2">
    <source>
        <dbReference type="Proteomes" id="UP000019148"/>
    </source>
</evidence>
<evidence type="ECO:0000313" key="1">
    <source>
        <dbReference type="EMBL" id="ETZ17066.1"/>
    </source>
</evidence>
<accession>W6TVP4</accession>
<comment type="caution">
    <text evidence="1">The sequence shown here is derived from an EMBL/GenBank/DDBJ whole genome shotgun (WGS) entry which is preliminary data.</text>
</comment>
<proteinExistence type="predicted"/>
<sequence length="34" mass="3722">MEGIIKESKGREKRSDRVKGVMVGGMIMVVMLGV</sequence>